<dbReference type="AlphaFoldDB" id="A0A9W5R2C2"/>
<sequence>MMWTFGITLCMTSVLLMSLVILLLKKSWRQVIALAFIILCLIGVAV</sequence>
<feature type="transmembrane region" description="Helical" evidence="1">
    <location>
        <begin position="28"/>
        <end position="45"/>
    </location>
</feature>
<keyword evidence="1" id="KW-0472">Membrane</keyword>
<protein>
    <submittedName>
        <fullName evidence="2">Uncharacterized protein</fullName>
    </submittedName>
</protein>
<evidence type="ECO:0000256" key="1">
    <source>
        <dbReference type="SAM" id="Phobius"/>
    </source>
</evidence>
<reference evidence="2 3" key="1">
    <citation type="submission" date="2012-12" db="EMBL/GenBank/DDBJ databases">
        <title>The Genome Sequence of Bacillus cereus VD184.</title>
        <authorList>
            <consortium name="The Broad Institute Genome Sequencing Platform"/>
            <consortium name="The Broad Institute Genome Sequencing Center for Infectious Disease"/>
            <person name="Feldgarden M."/>
            <person name="Van der Auwera G.A."/>
            <person name="Mahillon J."/>
            <person name="Duprez V."/>
            <person name="Timmery S."/>
            <person name="Mattelet C."/>
            <person name="Dierick K."/>
            <person name="Sun M."/>
            <person name="Yu Z."/>
            <person name="Zhu L."/>
            <person name="Hu X."/>
            <person name="Shank E.B."/>
            <person name="Swiecicka I."/>
            <person name="Hansen B.M."/>
            <person name="Andrup L."/>
            <person name="Walker B."/>
            <person name="Young S.K."/>
            <person name="Zeng Q."/>
            <person name="Gargeya S."/>
            <person name="Fitzgerald M."/>
            <person name="Haas B."/>
            <person name="Abouelleil A."/>
            <person name="Alvarado L."/>
            <person name="Arachchi H.M."/>
            <person name="Berlin A.M."/>
            <person name="Chapman S.B."/>
            <person name="Dewar J."/>
            <person name="Goldberg J."/>
            <person name="Griggs A."/>
            <person name="Gujja S."/>
            <person name="Hansen M."/>
            <person name="Howarth C."/>
            <person name="Imamovic A."/>
            <person name="Larimer J."/>
            <person name="McCowan C."/>
            <person name="Murphy C."/>
            <person name="Neiman D."/>
            <person name="Pearson M."/>
            <person name="Priest M."/>
            <person name="Roberts A."/>
            <person name="Saif S."/>
            <person name="Shea T."/>
            <person name="Sisk P."/>
            <person name="Sykes S."/>
            <person name="Wortman J."/>
            <person name="Nusbaum C."/>
            <person name="Birren B."/>
        </authorList>
    </citation>
    <scope>NUCLEOTIDE SEQUENCE [LARGE SCALE GENOMIC DNA]</scope>
    <source>
        <strain evidence="2 3">VD184</strain>
    </source>
</reference>
<keyword evidence="1" id="KW-0812">Transmembrane</keyword>
<dbReference type="Proteomes" id="UP000014028">
    <property type="component" value="Unassembled WGS sequence"/>
</dbReference>
<feature type="transmembrane region" description="Helical" evidence="1">
    <location>
        <begin position="6"/>
        <end position="23"/>
    </location>
</feature>
<evidence type="ECO:0000313" key="3">
    <source>
        <dbReference type="Proteomes" id="UP000014028"/>
    </source>
</evidence>
<proteinExistence type="predicted"/>
<gene>
    <name evidence="2" type="ORF">IKC_05989</name>
</gene>
<dbReference type="EMBL" id="AHFK01000088">
    <property type="protein sequence ID" value="EOQ04487.1"/>
    <property type="molecule type" value="Genomic_DNA"/>
</dbReference>
<name>A0A9W5R2C2_BACCE</name>
<evidence type="ECO:0000313" key="2">
    <source>
        <dbReference type="EMBL" id="EOQ04487.1"/>
    </source>
</evidence>
<accession>A0A9W5R2C2</accession>
<keyword evidence="1" id="KW-1133">Transmembrane helix</keyword>
<organism evidence="2 3">
    <name type="scientific">Bacillus cereus VD184</name>
    <dbReference type="NCBI Taxonomy" id="1053242"/>
    <lineage>
        <taxon>Bacteria</taxon>
        <taxon>Bacillati</taxon>
        <taxon>Bacillota</taxon>
        <taxon>Bacilli</taxon>
        <taxon>Bacillales</taxon>
        <taxon>Bacillaceae</taxon>
        <taxon>Bacillus</taxon>
        <taxon>Bacillus cereus group</taxon>
    </lineage>
</organism>
<dbReference type="RefSeq" id="WP_016123637.1">
    <property type="nucleotide sequence ID" value="NZ_KB976840.1"/>
</dbReference>
<comment type="caution">
    <text evidence="2">The sequence shown here is derived from an EMBL/GenBank/DDBJ whole genome shotgun (WGS) entry which is preliminary data.</text>
</comment>